<dbReference type="GeneID" id="120108526"/>
<dbReference type="SUPFAM" id="SSF53098">
    <property type="entry name" value="Ribonuclease H-like"/>
    <property type="match status" value="1"/>
</dbReference>
<proteinExistence type="predicted"/>
<evidence type="ECO:0000313" key="3">
    <source>
        <dbReference type="RefSeq" id="XP_038978075.1"/>
    </source>
</evidence>
<reference evidence="3" key="1">
    <citation type="submission" date="2025-08" db="UniProtKB">
        <authorList>
            <consortium name="RefSeq"/>
        </authorList>
    </citation>
    <scope>IDENTIFICATION</scope>
    <source>
        <tissue evidence="3">Young leaves</tissue>
    </source>
</reference>
<evidence type="ECO:0000259" key="1">
    <source>
        <dbReference type="Pfam" id="PF05699"/>
    </source>
</evidence>
<evidence type="ECO:0000313" key="2">
    <source>
        <dbReference type="Proteomes" id="UP000228380"/>
    </source>
</evidence>
<dbReference type="PANTHER" id="PTHR23272:SF193">
    <property type="entry name" value="OS07G0624100 PROTEIN"/>
    <property type="match status" value="1"/>
</dbReference>
<feature type="domain" description="HAT C-terminal dimerisation" evidence="1">
    <location>
        <begin position="19"/>
        <end position="103"/>
    </location>
</feature>
<dbReference type="AlphaFoldDB" id="A0A8B8ZUW0"/>
<dbReference type="KEGG" id="pda:120108526"/>
<accession>A0A8B8ZUW0</accession>
<dbReference type="GO" id="GO:0046983">
    <property type="term" value="F:protein dimerization activity"/>
    <property type="evidence" value="ECO:0007669"/>
    <property type="project" value="InterPro"/>
</dbReference>
<organism evidence="2 3">
    <name type="scientific">Phoenix dactylifera</name>
    <name type="common">Date palm</name>
    <dbReference type="NCBI Taxonomy" id="42345"/>
    <lineage>
        <taxon>Eukaryota</taxon>
        <taxon>Viridiplantae</taxon>
        <taxon>Streptophyta</taxon>
        <taxon>Embryophyta</taxon>
        <taxon>Tracheophyta</taxon>
        <taxon>Spermatophyta</taxon>
        <taxon>Magnoliopsida</taxon>
        <taxon>Liliopsida</taxon>
        <taxon>Arecaceae</taxon>
        <taxon>Coryphoideae</taxon>
        <taxon>Phoeniceae</taxon>
        <taxon>Phoenix</taxon>
    </lineage>
</organism>
<dbReference type="InterPro" id="IPR012337">
    <property type="entry name" value="RNaseH-like_sf"/>
</dbReference>
<dbReference type="Proteomes" id="UP000228380">
    <property type="component" value="Unplaced"/>
</dbReference>
<dbReference type="InterPro" id="IPR008906">
    <property type="entry name" value="HATC_C_dom"/>
</dbReference>
<name>A0A8B8ZUW0_PHODC</name>
<gene>
    <name evidence="3" type="primary">LOC120108526</name>
</gene>
<dbReference type="Pfam" id="PF05699">
    <property type="entry name" value="Dimer_Tnp_hAT"/>
    <property type="match status" value="1"/>
</dbReference>
<sequence>MDFAQFRSQSSSKCPKRSELDSYLDDDVLPDLENKEFDILAWWKSNAAVYPILSRMARDVLAIPVSTISSESAFSTGGRVVDQYRSSLSPSTVEALVCTQDWLREQYDEVANCSSSVTLNVDDNTLDSWSGQFGRTE</sequence>
<dbReference type="RefSeq" id="XP_038978075.1">
    <property type="nucleotide sequence ID" value="XM_039122147.1"/>
</dbReference>
<dbReference type="OrthoDB" id="1893698at2759"/>
<dbReference type="PANTHER" id="PTHR23272">
    <property type="entry name" value="BED FINGER-RELATED"/>
    <property type="match status" value="1"/>
</dbReference>
<protein>
    <submittedName>
        <fullName evidence="3">Zinc finger BED domain-containing protein RICESLEEPER 2-like</fullName>
    </submittedName>
</protein>
<keyword evidence="2" id="KW-1185">Reference proteome</keyword>